<feature type="domain" description="Coenzyme F420:L-glutamate ligase-like" evidence="8">
    <location>
        <begin position="18"/>
        <end position="240"/>
    </location>
</feature>
<dbReference type="GO" id="GO:0005525">
    <property type="term" value="F:GTP binding"/>
    <property type="evidence" value="ECO:0007669"/>
    <property type="project" value="UniProtKB-KW"/>
</dbReference>
<keyword evidence="10" id="KW-1185">Reference proteome</keyword>
<dbReference type="Proteomes" id="UP000500970">
    <property type="component" value="Chromosome"/>
</dbReference>
<dbReference type="EMBL" id="CP053985">
    <property type="protein sequence ID" value="QKH36198.1"/>
    <property type="molecule type" value="Genomic_DNA"/>
</dbReference>
<evidence type="ECO:0000313" key="9">
    <source>
        <dbReference type="EMBL" id="QKH36198.1"/>
    </source>
</evidence>
<reference evidence="9 10" key="1">
    <citation type="submission" date="2020-05" db="EMBL/GenBank/DDBJ databases">
        <title>FDA dAtabase for Regulatory Grade micrObial Sequences (FDA-ARGOS): Supporting development and validation of Infectious Disease Dx tests.</title>
        <authorList>
            <person name="Sproer C."/>
            <person name="Gronow S."/>
            <person name="Severitt S."/>
            <person name="Schroder I."/>
            <person name="Tallon L."/>
            <person name="Sadzewicz L."/>
            <person name="Zhao X."/>
            <person name="Vavikolanu K."/>
            <person name="Mehta A."/>
            <person name="Aluvathingal J."/>
            <person name="Nadendla S."/>
            <person name="Myers T."/>
            <person name="Yan Y."/>
            <person name="Sichtig H."/>
        </authorList>
    </citation>
    <scope>NUCLEOTIDE SEQUENCE [LARGE SCALE GENOMIC DNA]</scope>
    <source>
        <strain evidence="9 10">FDAARGOS_790</strain>
    </source>
</reference>
<dbReference type="SUPFAM" id="SSF144010">
    <property type="entry name" value="CofE-like"/>
    <property type="match status" value="1"/>
</dbReference>
<organism evidence="9 10">
    <name type="scientific">Achromobacter pestifer</name>
    <dbReference type="NCBI Taxonomy" id="1353889"/>
    <lineage>
        <taxon>Bacteria</taxon>
        <taxon>Pseudomonadati</taxon>
        <taxon>Pseudomonadota</taxon>
        <taxon>Betaproteobacteria</taxon>
        <taxon>Burkholderiales</taxon>
        <taxon>Alcaligenaceae</taxon>
        <taxon>Achromobacter</taxon>
    </lineage>
</organism>
<dbReference type="InterPro" id="IPR008225">
    <property type="entry name" value="F420-0_g-glutamyl_ligase"/>
</dbReference>
<dbReference type="PANTHER" id="PTHR47917">
    <property type="match status" value="1"/>
</dbReference>
<gene>
    <name evidence="9" type="primary">cofE</name>
    <name evidence="9" type="ORF">FOC84_15075</name>
</gene>
<keyword evidence="1 9" id="KW-0436">Ligase</keyword>
<keyword evidence="2" id="KW-0479">Metal-binding</keyword>
<evidence type="ECO:0000259" key="8">
    <source>
        <dbReference type="Pfam" id="PF01996"/>
    </source>
</evidence>
<dbReference type="EC" id="6.3.2.31" evidence="9"/>
<evidence type="ECO:0000256" key="7">
    <source>
        <dbReference type="ARBA" id="ARBA00023211"/>
    </source>
</evidence>
<proteinExistence type="predicted"/>
<keyword evidence="3" id="KW-0547">Nucleotide-binding</keyword>
<accession>A0A7D4I094</accession>
<dbReference type="GO" id="GO:0046872">
    <property type="term" value="F:metal ion binding"/>
    <property type="evidence" value="ECO:0007669"/>
    <property type="project" value="UniProtKB-KW"/>
</dbReference>
<evidence type="ECO:0000256" key="2">
    <source>
        <dbReference type="ARBA" id="ARBA00022723"/>
    </source>
</evidence>
<evidence type="ECO:0000256" key="1">
    <source>
        <dbReference type="ARBA" id="ARBA00022598"/>
    </source>
</evidence>
<dbReference type="NCBIfam" id="TIGR01916">
    <property type="entry name" value="F420_cofE"/>
    <property type="match status" value="1"/>
</dbReference>
<dbReference type="Pfam" id="PF01996">
    <property type="entry name" value="F420_ligase"/>
    <property type="match status" value="1"/>
</dbReference>
<evidence type="ECO:0000256" key="4">
    <source>
        <dbReference type="ARBA" id="ARBA00022842"/>
    </source>
</evidence>
<dbReference type="InterPro" id="IPR002847">
    <property type="entry name" value="F420-0_gamma-glut_ligase-dom"/>
</dbReference>
<protein>
    <submittedName>
        <fullName evidence="9">Coenzyme F420-0:L-glutamate ligase</fullName>
        <ecNumber evidence="9">6.3.2.31</ecNumber>
    </submittedName>
</protein>
<evidence type="ECO:0000256" key="3">
    <source>
        <dbReference type="ARBA" id="ARBA00022741"/>
    </source>
</evidence>
<dbReference type="Gene3D" id="3.30.1330.100">
    <property type="entry name" value="CofE-like"/>
    <property type="match status" value="1"/>
</dbReference>
<dbReference type="PANTHER" id="PTHR47917:SF1">
    <property type="entry name" value="COENZYME F420:L-GLUTAMATE LIGASE"/>
    <property type="match status" value="1"/>
</dbReference>
<keyword evidence="6" id="KW-0342">GTP-binding</keyword>
<dbReference type="RefSeq" id="WP_173145109.1">
    <property type="nucleotide sequence ID" value="NZ_CP053985.1"/>
</dbReference>
<dbReference type="GO" id="GO:0052618">
    <property type="term" value="F:coenzyme F420-0:L-glutamate ligase activity"/>
    <property type="evidence" value="ECO:0007669"/>
    <property type="project" value="UniProtKB-EC"/>
</dbReference>
<evidence type="ECO:0000256" key="5">
    <source>
        <dbReference type="ARBA" id="ARBA00022958"/>
    </source>
</evidence>
<keyword evidence="5" id="KW-0630">Potassium</keyword>
<keyword evidence="7" id="KW-0464">Manganese</keyword>
<evidence type="ECO:0000256" key="6">
    <source>
        <dbReference type="ARBA" id="ARBA00023134"/>
    </source>
</evidence>
<sequence>MKNPQGCASMQAFAISGIPAVKQGCDIGRLILDAIAPMDLALLPSDVFVIAQKIVSKAEGRTRQAGAIEAGPQARDIAARSGKNAAKVQAILDESSEILRVVDAPPDGIVIARHKAGWVCANAGIDESNLGDELAADTLLLLPEDPDASARGIAETIADATGVRPGVIISDTFGRPWRRGLLNVAIGVDGVVPIVDWVGKKDAYGRRLNVSQQALADEIAAASGLLMAKDAATPVILFRGIEWDRSASARAVDYVRHPNEDLFK</sequence>
<dbReference type="AlphaFoldDB" id="A0A7D4I094"/>
<keyword evidence="4" id="KW-0460">Magnesium</keyword>
<name>A0A7D4I094_9BURK</name>
<dbReference type="Gene3D" id="3.90.1660.10">
    <property type="entry name" value="CofE-like domain"/>
    <property type="match status" value="1"/>
</dbReference>
<dbReference type="KEGG" id="apes:FOC84_15075"/>
<evidence type="ECO:0000313" key="10">
    <source>
        <dbReference type="Proteomes" id="UP000500970"/>
    </source>
</evidence>